<reference evidence="1 2" key="1">
    <citation type="journal article" date="2013" name="PLoS Genet.">
        <title>Comparative genome structure, secondary metabolite, and effector coding capacity across Cochliobolus pathogens.</title>
        <authorList>
            <person name="Condon B.J."/>
            <person name="Leng Y."/>
            <person name="Wu D."/>
            <person name="Bushley K.E."/>
            <person name="Ohm R.A."/>
            <person name="Otillar R."/>
            <person name="Martin J."/>
            <person name="Schackwitz W."/>
            <person name="Grimwood J."/>
            <person name="MohdZainudin N."/>
            <person name="Xue C."/>
            <person name="Wang R."/>
            <person name="Manning V.A."/>
            <person name="Dhillon B."/>
            <person name="Tu Z.J."/>
            <person name="Steffenson B.J."/>
            <person name="Salamov A."/>
            <person name="Sun H."/>
            <person name="Lowry S."/>
            <person name="LaButti K."/>
            <person name="Han J."/>
            <person name="Copeland A."/>
            <person name="Lindquist E."/>
            <person name="Barry K."/>
            <person name="Schmutz J."/>
            <person name="Baker S.E."/>
            <person name="Ciuffetti L.M."/>
            <person name="Grigoriev I.V."/>
            <person name="Zhong S."/>
            <person name="Turgeon B.G."/>
        </authorList>
    </citation>
    <scope>NUCLEOTIDE SEQUENCE [LARGE SCALE GENOMIC DNA]</scope>
    <source>
        <strain evidence="1 2">FI3</strain>
    </source>
</reference>
<dbReference type="Proteomes" id="UP000054337">
    <property type="component" value="Unassembled WGS sequence"/>
</dbReference>
<protein>
    <submittedName>
        <fullName evidence="1">Uncharacterized protein</fullName>
    </submittedName>
</protein>
<keyword evidence="2" id="KW-1185">Reference proteome</keyword>
<sequence>MSQMHMYAMYICMHTQCTESVVSRSGGREGLDWQTQTASNAARGAEWTAAEILDGAHAGGDGGGGVTTGPRLIGRCAGPGRGTSWLGKLLANESRRGREALDDEVWKLVLVGLSAQYLQASERASPSEKCGHLHLHGIVAPAPRRKRSFSAAPTRAAANPAQERGPVAFLHVVLLQGGDIRASFVPVVPAALSQSMLGCISGGGGRVQGPGEGGPCIYPSPLQPGVHPNSRYYPLPRHMVFLSRLLRNHLVKSPEPERPLLGSLRAAAAHQLTYCSRHSPLPIPSSPTRARPAAPTRPAHLDLLFPTLQGAHFVQPPAHNPLDASLQRPSLQVIAQTIGDLRDALARPSRRLPVVLHTHILLLPTHARTHARAHTLATPPPLPLPLIST</sequence>
<evidence type="ECO:0000313" key="1">
    <source>
        <dbReference type="EMBL" id="EUN22420.1"/>
    </source>
</evidence>
<dbReference type="EMBL" id="KI968811">
    <property type="protein sequence ID" value="EUN22420.1"/>
    <property type="molecule type" value="Genomic_DNA"/>
</dbReference>
<dbReference type="RefSeq" id="XP_014551992.1">
    <property type="nucleotide sequence ID" value="XM_014696506.1"/>
</dbReference>
<gene>
    <name evidence="1" type="ORF">COCVIDRAFT_19818</name>
</gene>
<dbReference type="AlphaFoldDB" id="W7E8Z0"/>
<dbReference type="GeneID" id="26252429"/>
<name>W7E8Z0_BIPV3</name>
<proteinExistence type="predicted"/>
<evidence type="ECO:0000313" key="2">
    <source>
        <dbReference type="Proteomes" id="UP000054337"/>
    </source>
</evidence>
<organism evidence="1 2">
    <name type="scientific">Bipolaris victoriae (strain FI3)</name>
    <name type="common">Victoria blight of oats agent</name>
    <name type="synonym">Cochliobolus victoriae</name>
    <dbReference type="NCBI Taxonomy" id="930091"/>
    <lineage>
        <taxon>Eukaryota</taxon>
        <taxon>Fungi</taxon>
        <taxon>Dikarya</taxon>
        <taxon>Ascomycota</taxon>
        <taxon>Pezizomycotina</taxon>
        <taxon>Dothideomycetes</taxon>
        <taxon>Pleosporomycetidae</taxon>
        <taxon>Pleosporales</taxon>
        <taxon>Pleosporineae</taxon>
        <taxon>Pleosporaceae</taxon>
        <taxon>Bipolaris</taxon>
    </lineage>
</organism>
<accession>W7E8Z0</accession>
<dbReference type="HOGENOM" id="CLU_709772_0_0_1"/>